<dbReference type="EMBL" id="CP000527">
    <property type="protein sequence ID" value="ABM29790.1"/>
    <property type="molecule type" value="Genomic_DNA"/>
</dbReference>
<dbReference type="KEGG" id="dvl:Dvul_2779"/>
<reference evidence="3" key="1">
    <citation type="journal article" date="2009" name="Environ. Microbiol.">
        <title>Contribution of mobile genetic elements to Desulfovibrio vulgaris genome plasticity.</title>
        <authorList>
            <person name="Walker C.B."/>
            <person name="Stolyar S."/>
            <person name="Chivian D."/>
            <person name="Pinel N."/>
            <person name="Gabster J.A."/>
            <person name="Dehal P.S."/>
            <person name="He Z."/>
            <person name="Yang Z.K."/>
            <person name="Yen H.C."/>
            <person name="Zhou J."/>
            <person name="Wall J.D."/>
            <person name="Hazen T.C."/>
            <person name="Arkin A.P."/>
            <person name="Stahl D.A."/>
        </authorList>
    </citation>
    <scope>NUCLEOTIDE SEQUENCE [LARGE SCALE GENOMIC DNA]</scope>
    <source>
        <strain evidence="3">DP4</strain>
    </source>
</reference>
<organism evidence="2 3">
    <name type="scientific">Nitratidesulfovibrio vulgaris (strain DP4)</name>
    <name type="common">Desulfovibrio vulgaris</name>
    <dbReference type="NCBI Taxonomy" id="391774"/>
    <lineage>
        <taxon>Bacteria</taxon>
        <taxon>Pseudomonadati</taxon>
        <taxon>Thermodesulfobacteriota</taxon>
        <taxon>Desulfovibrionia</taxon>
        <taxon>Desulfovibrionales</taxon>
        <taxon>Desulfovibrionaceae</taxon>
        <taxon>Nitratidesulfovibrio</taxon>
    </lineage>
</organism>
<protein>
    <submittedName>
        <fullName evidence="2">Uncharacterized protein</fullName>
    </submittedName>
</protein>
<accession>A0A0H3AAX2</accession>
<name>A0A0H3AAX2_NITV4</name>
<feature type="region of interest" description="Disordered" evidence="1">
    <location>
        <begin position="90"/>
        <end position="117"/>
    </location>
</feature>
<dbReference type="AlphaFoldDB" id="A0A0H3AAX2"/>
<evidence type="ECO:0000313" key="3">
    <source>
        <dbReference type="Proteomes" id="UP000009173"/>
    </source>
</evidence>
<evidence type="ECO:0000313" key="2">
    <source>
        <dbReference type="EMBL" id="ABM29790.1"/>
    </source>
</evidence>
<dbReference type="Proteomes" id="UP000009173">
    <property type="component" value="Chromosome"/>
</dbReference>
<gene>
    <name evidence="2" type="ordered locus">Dvul_2779</name>
</gene>
<dbReference type="HOGENOM" id="CLU_2192818_0_0_7"/>
<proteinExistence type="predicted"/>
<sequence length="117" mass="12671">MKSLTKHLNRLVSRYGTYSDTARAIGVTPRAFRLFRRNLKCSAHSPTSPIKNLIVAHGKLVALQEMIAALRASGTVTDDKLKQVWATASVSDRPLHPKASAASASTDVALKGEKHHA</sequence>
<evidence type="ECO:0000256" key="1">
    <source>
        <dbReference type="SAM" id="MobiDB-lite"/>
    </source>
</evidence>